<dbReference type="GO" id="GO:0050660">
    <property type="term" value="F:flavin adenine dinucleotide binding"/>
    <property type="evidence" value="ECO:0007669"/>
    <property type="project" value="TreeGrafter"/>
</dbReference>
<dbReference type="Proteomes" id="UP001165679">
    <property type="component" value="Unassembled WGS sequence"/>
</dbReference>
<dbReference type="InterPro" id="IPR012001">
    <property type="entry name" value="Thiamin_PyroP_enz_TPP-bd_dom"/>
</dbReference>
<dbReference type="NCBIfam" id="NF006203">
    <property type="entry name" value="PRK08327.1"/>
    <property type="match status" value="1"/>
</dbReference>
<evidence type="ECO:0000256" key="2">
    <source>
        <dbReference type="ARBA" id="ARBA00023052"/>
    </source>
</evidence>
<feature type="domain" description="Thiamine pyrophosphate enzyme TPP-binding" evidence="5">
    <location>
        <begin position="415"/>
        <end position="565"/>
    </location>
</feature>
<dbReference type="RefSeq" id="WP_264712078.1">
    <property type="nucleotide sequence ID" value="NZ_JAPDNT010000001.1"/>
</dbReference>
<feature type="domain" description="Thiamine pyrophosphate enzyme central" evidence="4">
    <location>
        <begin position="206"/>
        <end position="314"/>
    </location>
</feature>
<reference evidence="7" key="2">
    <citation type="submission" date="2022-10" db="EMBL/GenBank/DDBJ databases">
        <authorList>
            <person name="Trinh H.N."/>
        </authorList>
    </citation>
    <scope>NUCLEOTIDE SEQUENCE</scope>
    <source>
        <strain evidence="7">RN2-1</strain>
    </source>
</reference>
<feature type="domain" description="Thiamine pyrophosphate enzyme N-terminal TPP-binding" evidence="6">
    <location>
        <begin position="3"/>
        <end position="126"/>
    </location>
</feature>
<dbReference type="GO" id="GO:0005948">
    <property type="term" value="C:acetolactate synthase complex"/>
    <property type="evidence" value="ECO:0007669"/>
    <property type="project" value="TreeGrafter"/>
</dbReference>
<reference evidence="7" key="1">
    <citation type="submission" date="2022-09" db="EMBL/GenBank/DDBJ databases">
        <title>Rhodovastum sp. nov. RN2-1 isolated from soil in Seongnam, South Korea.</title>
        <authorList>
            <person name="Le N.T."/>
        </authorList>
    </citation>
    <scope>NUCLEOTIDE SEQUENCE</scope>
    <source>
        <strain evidence="7">RN2-1</strain>
    </source>
</reference>
<dbReference type="PROSITE" id="PS00187">
    <property type="entry name" value="TPP_ENZYMES"/>
    <property type="match status" value="1"/>
</dbReference>
<comment type="caution">
    <text evidence="7">The sequence shown here is derived from an EMBL/GenBank/DDBJ whole genome shotgun (WGS) entry which is preliminary data.</text>
</comment>
<dbReference type="InterPro" id="IPR045229">
    <property type="entry name" value="TPP_enz"/>
</dbReference>
<dbReference type="SUPFAM" id="SSF52518">
    <property type="entry name" value="Thiamin diphosphate-binding fold (THDP-binding)"/>
    <property type="match status" value="2"/>
</dbReference>
<keyword evidence="8" id="KW-1185">Reference proteome</keyword>
<dbReference type="Pfam" id="PF00205">
    <property type="entry name" value="TPP_enzyme_M"/>
    <property type="match status" value="1"/>
</dbReference>
<dbReference type="CDD" id="cd07035">
    <property type="entry name" value="TPP_PYR_POX_like"/>
    <property type="match status" value="1"/>
</dbReference>
<organism evidence="7 8">
    <name type="scientific">Limobrevibacterium gyesilva</name>
    <dbReference type="NCBI Taxonomy" id="2991712"/>
    <lineage>
        <taxon>Bacteria</taxon>
        <taxon>Pseudomonadati</taxon>
        <taxon>Pseudomonadota</taxon>
        <taxon>Alphaproteobacteria</taxon>
        <taxon>Acetobacterales</taxon>
        <taxon>Acetobacteraceae</taxon>
        <taxon>Limobrevibacterium</taxon>
    </lineage>
</organism>
<evidence type="ECO:0000256" key="3">
    <source>
        <dbReference type="RuleBase" id="RU362132"/>
    </source>
</evidence>
<evidence type="ECO:0000259" key="4">
    <source>
        <dbReference type="Pfam" id="PF00205"/>
    </source>
</evidence>
<dbReference type="InterPro" id="IPR000399">
    <property type="entry name" value="TPP-bd_CS"/>
</dbReference>
<dbReference type="InterPro" id="IPR012000">
    <property type="entry name" value="Thiamin_PyroP_enz_cen_dom"/>
</dbReference>
<evidence type="ECO:0000313" key="7">
    <source>
        <dbReference type="EMBL" id="MCW3473502.1"/>
    </source>
</evidence>
<dbReference type="InterPro" id="IPR011766">
    <property type="entry name" value="TPP_enzyme_TPP-bd"/>
</dbReference>
<accession>A0AA41YQ67</accession>
<dbReference type="PANTHER" id="PTHR18968:SF164">
    <property type="entry name" value="PYRUVATE DECARBOXYLASE"/>
    <property type="match status" value="1"/>
</dbReference>
<dbReference type="Gene3D" id="3.40.50.970">
    <property type="match status" value="2"/>
</dbReference>
<dbReference type="InterPro" id="IPR029061">
    <property type="entry name" value="THDP-binding"/>
</dbReference>
<dbReference type="Gene3D" id="3.40.50.1220">
    <property type="entry name" value="TPP-binding domain"/>
    <property type="match status" value="1"/>
</dbReference>
<dbReference type="PANTHER" id="PTHR18968">
    <property type="entry name" value="THIAMINE PYROPHOSPHATE ENZYMES"/>
    <property type="match status" value="1"/>
</dbReference>
<evidence type="ECO:0000256" key="1">
    <source>
        <dbReference type="ARBA" id="ARBA00007812"/>
    </source>
</evidence>
<dbReference type="GO" id="GO:0030976">
    <property type="term" value="F:thiamine pyrophosphate binding"/>
    <property type="evidence" value="ECO:0007669"/>
    <property type="project" value="InterPro"/>
</dbReference>
<gene>
    <name evidence="7" type="ORF">OL599_02835</name>
</gene>
<dbReference type="AlphaFoldDB" id="A0AA41YQ67"/>
<dbReference type="GO" id="GO:0009099">
    <property type="term" value="P:L-valine biosynthetic process"/>
    <property type="evidence" value="ECO:0007669"/>
    <property type="project" value="TreeGrafter"/>
</dbReference>
<dbReference type="InterPro" id="IPR029035">
    <property type="entry name" value="DHS-like_NAD/FAD-binding_dom"/>
</dbReference>
<dbReference type="Pfam" id="PF02776">
    <property type="entry name" value="TPP_enzyme_N"/>
    <property type="match status" value="1"/>
</dbReference>
<sequence>MYTASTAFLEALGEAGVSYIFANLGSDHPGLVEAMAEARATGRSVPALITCPNEMVALSAAHGFAQTGGRAQCVLVHVECGTQALAGAVHNAAKGRIPALIFAGSSPFTQEGELRGSRNEFIQWIQDVFDQRGLVRGYMRYDNELRTGRNVKQMIHRALQFAYSEPRGPVYLMAAREVLEEEVPRVETDLSAWQPIAPAALAPEGVEDLVAALLGARRPLVVTSYLGRKAEAVEQLVRLCRRLGVAVLESVPNYMNFPADDPLYQGCQWNEPVQNQALAEADMVLVLDSDVPWISAVSRPRSDAAIFHIDTDPLKQQMPLWYIAARRVFRADVATALRQVNARLDQATIDAPAVAARMAHYRRRHADRIEALRSREQPNGAAITPEYLTACIRARVDANTIVLNEGISNYKTIIDHLMSTRPGSMFTSGGGSLGWNGGAAIGAKLAHPEATVMALGGDGSYMFSVPSTVHWMARQYKTPFLQVVYNNRGWKSPKLSALAVHPDSYASRANDIGVSFDPPPDYAGIAAAAGGALALTLHRPEVVEPALDAALKAVREEGRAAVLDVWLPHL</sequence>
<keyword evidence="2 3" id="KW-0786">Thiamine pyrophosphate</keyword>
<evidence type="ECO:0000259" key="5">
    <source>
        <dbReference type="Pfam" id="PF02775"/>
    </source>
</evidence>
<dbReference type="GO" id="GO:0009097">
    <property type="term" value="P:isoleucine biosynthetic process"/>
    <property type="evidence" value="ECO:0007669"/>
    <property type="project" value="TreeGrafter"/>
</dbReference>
<dbReference type="EMBL" id="JAPDNT010000001">
    <property type="protein sequence ID" value="MCW3473502.1"/>
    <property type="molecule type" value="Genomic_DNA"/>
</dbReference>
<dbReference type="GO" id="GO:0003984">
    <property type="term" value="F:acetolactate synthase activity"/>
    <property type="evidence" value="ECO:0007669"/>
    <property type="project" value="TreeGrafter"/>
</dbReference>
<comment type="similarity">
    <text evidence="1 3">Belongs to the TPP enzyme family.</text>
</comment>
<dbReference type="Pfam" id="PF02775">
    <property type="entry name" value="TPP_enzyme_C"/>
    <property type="match status" value="1"/>
</dbReference>
<evidence type="ECO:0000313" key="8">
    <source>
        <dbReference type="Proteomes" id="UP001165679"/>
    </source>
</evidence>
<proteinExistence type="inferred from homology"/>
<dbReference type="SUPFAM" id="SSF52467">
    <property type="entry name" value="DHS-like NAD/FAD-binding domain"/>
    <property type="match status" value="1"/>
</dbReference>
<protein>
    <submittedName>
        <fullName evidence="7">Thiamine pyrophosphate-requiring protein</fullName>
    </submittedName>
</protein>
<dbReference type="GO" id="GO:0000287">
    <property type="term" value="F:magnesium ion binding"/>
    <property type="evidence" value="ECO:0007669"/>
    <property type="project" value="InterPro"/>
</dbReference>
<evidence type="ECO:0000259" key="6">
    <source>
        <dbReference type="Pfam" id="PF02776"/>
    </source>
</evidence>
<name>A0AA41YQ67_9PROT</name>